<accession>A0A7U5MIW9</accession>
<evidence type="ECO:0000313" key="2">
    <source>
        <dbReference type="EMBL" id="MDM3930005.1"/>
    </source>
</evidence>
<dbReference type="Proteomes" id="UP000198286">
    <property type="component" value="Chromosome"/>
</dbReference>
<reference evidence="2" key="4">
    <citation type="submission" date="2023-06" db="EMBL/GenBank/DDBJ databases">
        <authorList>
            <person name="Spilker T."/>
        </authorList>
    </citation>
    <scope>NUCLEOTIDE SEQUENCE</scope>
    <source>
        <strain evidence="2">FLAC1071</strain>
    </source>
</reference>
<dbReference type="RefSeq" id="WP_042911242.1">
    <property type="nucleotide sequence ID" value="NZ_CP012885.2"/>
</dbReference>
<proteinExistence type="predicted"/>
<evidence type="ECO:0000313" key="4">
    <source>
        <dbReference type="Proteomes" id="UP001529272"/>
    </source>
</evidence>
<protein>
    <submittedName>
        <fullName evidence="1">Uncharacterized protein</fullName>
    </submittedName>
</protein>
<reference evidence="1 3" key="1">
    <citation type="journal article" date="2017" name="Lancet Infect. Dis.">
        <title>Global outbreak of severe Mycobacterium chimaera disease after cardiac surgery: a molecular epidemiological study.</title>
        <authorList>
            <person name="van Ingen J."/>
            <person name="Kohl T."/>
            <person name="Kranzer K."/>
            <person name="Hasse B."/>
            <person name="Keller P."/>
            <person name="Szafranska A."/>
            <person name="Hillemann D."/>
            <person name="Chand M."/>
            <person name="Schreiber P."/>
            <person name="Sommerstein R."/>
            <person name="Berger C."/>
            <person name="Genoni M."/>
            <person name="Ruegg C."/>
            <person name="Troillet N."/>
            <person name="Widmer A.F."/>
            <person name="Becker S.L."/>
            <person name="Herrmann M."/>
            <person name="Eckmanns T."/>
            <person name="Haller S."/>
            <person name="Hoeller C."/>
            <person name="Debast S.B."/>
            <person name="Wolfhagen M.J."/>
            <person name="Hopman J."/>
            <person name="Kluytmans J."/>
            <person name="Langelaar M."/>
            <person name="Notermans D.W."/>
            <person name="ten Oever J."/>
            <person name="van den Barselaar P."/>
            <person name="Vonk A.B.A."/>
            <person name="Vos M.C."/>
            <person name="Ahmed N."/>
            <person name="Brown T."/>
            <person name="Crook D."/>
            <person name="Lamagni T."/>
            <person name="Phin N."/>
            <person name="Smith E.G."/>
            <person name="Zambon M."/>
            <person name="Serr A."/>
            <person name="Goetting T."/>
            <person name="Ebner W."/>
            <person name="Thuermer A."/>
            <person name="Utpatel C."/>
            <person name="Sproer C."/>
            <person name="Bunk B."/>
            <person name="Nubel U."/>
            <person name="Bloemberg G."/>
            <person name="Bottger E."/>
            <person name="Niemann S."/>
            <person name="Wagner D."/>
            <person name="Sax H."/>
        </authorList>
    </citation>
    <scope>NUCLEOTIDE SEQUENCE [LARGE SCALE GENOMIC DNA]</scope>
    <source>
        <strain evidence="1 3">ZUERICH-2</strain>
    </source>
</reference>
<keyword evidence="4" id="KW-1185">Reference proteome</keyword>
<dbReference type="EMBL" id="JASZZX010000056">
    <property type="protein sequence ID" value="MDM3930005.1"/>
    <property type="molecule type" value="Genomic_DNA"/>
</dbReference>
<organism evidence="1 3">
    <name type="scientific">Mycobacterium intracellulare subsp. chimaera</name>
    <dbReference type="NCBI Taxonomy" id="222805"/>
    <lineage>
        <taxon>Bacteria</taxon>
        <taxon>Bacillati</taxon>
        <taxon>Actinomycetota</taxon>
        <taxon>Actinomycetes</taxon>
        <taxon>Mycobacteriales</taxon>
        <taxon>Mycobacteriaceae</taxon>
        <taxon>Mycobacterium</taxon>
        <taxon>Mycobacterium avium complex (MAC)</taxon>
    </lineage>
</organism>
<dbReference type="EMBL" id="CP015267">
    <property type="protein sequence ID" value="ASL14388.1"/>
    <property type="molecule type" value="Genomic_DNA"/>
</dbReference>
<reference evidence="2 4" key="2">
    <citation type="submission" date="2023-06" db="EMBL/GenBank/DDBJ databases">
        <title>Itaconate inhibition of nontuberculous mycobacteria.</title>
        <authorList>
            <person name="Breen P."/>
            <person name="Zimbric M."/>
            <person name="Caverly L."/>
        </authorList>
    </citation>
    <scope>NUCLEOTIDE SEQUENCE [LARGE SCALE GENOMIC DNA]</scope>
    <source>
        <strain evidence="2 4">FLAC1071</strain>
    </source>
</reference>
<name>A0A7U5MIW9_MYCIT</name>
<reference evidence="4" key="3">
    <citation type="submission" date="2023-06" db="EMBL/GenBank/DDBJ databases">
        <title>Itaconate inhibition of nontuberculous mycobacteria.</title>
        <authorList>
            <person name="Spilker T."/>
        </authorList>
    </citation>
    <scope>NUCLEOTIDE SEQUENCE [LARGE SCALE GENOMIC DNA]</scope>
    <source>
        <strain evidence="4">FLAC1071</strain>
    </source>
</reference>
<dbReference type="AlphaFoldDB" id="A0A7U5MIW9"/>
<dbReference type="Proteomes" id="UP001529272">
    <property type="component" value="Unassembled WGS sequence"/>
</dbReference>
<gene>
    <name evidence="1" type="ORF">MYCOZU2_01969</name>
    <name evidence="2" type="ORF">QRB35_29050</name>
</gene>
<dbReference type="KEGG" id="mchi:AN480_09220"/>
<sequence length="80" mass="8431">MSKTGQDLAAAALGELLMEAVEVSGNAASNIFGPRVAQNTTGHRSHIGKKLRRCVLLAPVDATGYRPMAQTVQQALLRGD</sequence>
<evidence type="ECO:0000313" key="3">
    <source>
        <dbReference type="Proteomes" id="UP000198286"/>
    </source>
</evidence>
<evidence type="ECO:0000313" key="1">
    <source>
        <dbReference type="EMBL" id="ASL14388.1"/>
    </source>
</evidence>